<organism evidence="1 2">
    <name type="scientific">Enterococcus gallinarum</name>
    <dbReference type="NCBI Taxonomy" id="1353"/>
    <lineage>
        <taxon>Bacteria</taxon>
        <taxon>Bacillati</taxon>
        <taxon>Bacillota</taxon>
        <taxon>Bacilli</taxon>
        <taxon>Lactobacillales</taxon>
        <taxon>Enterococcaceae</taxon>
        <taxon>Enterococcus</taxon>
    </lineage>
</organism>
<accession>A0AAE4KRE3</accession>
<proteinExistence type="predicted"/>
<name>A0AAE4KRE3_ENTGA</name>
<evidence type="ECO:0000313" key="1">
    <source>
        <dbReference type="EMBL" id="MDT2689618.1"/>
    </source>
</evidence>
<reference evidence="1" key="1">
    <citation type="submission" date="2023-03" db="EMBL/GenBank/DDBJ databases">
        <authorList>
            <person name="Shen W."/>
            <person name="Cai J."/>
        </authorList>
    </citation>
    <scope>NUCLEOTIDE SEQUENCE</scope>
    <source>
        <strain evidence="1">K69-2</strain>
    </source>
</reference>
<dbReference type="Proteomes" id="UP001183682">
    <property type="component" value="Unassembled WGS sequence"/>
</dbReference>
<protein>
    <submittedName>
        <fullName evidence="1">Uncharacterized protein</fullName>
    </submittedName>
</protein>
<sequence>MSEVEKTLTDAYYWLSMYKSGAITEGVAMEKVKKAIFEQPQLNENQQIVLEWLKEYMLDDSDFYNTVYASKQLYSYGVPCGEESEAFTKLNNRELAQVLEVFSRWAQEQEEE</sequence>
<dbReference type="AlphaFoldDB" id="A0AAE4KRE3"/>
<comment type="caution">
    <text evidence="1">The sequence shown here is derived from an EMBL/GenBank/DDBJ whole genome shotgun (WGS) entry which is preliminary data.</text>
</comment>
<evidence type="ECO:0000313" key="2">
    <source>
        <dbReference type="Proteomes" id="UP001183682"/>
    </source>
</evidence>
<gene>
    <name evidence="1" type="ORF">P7E30_05245</name>
</gene>
<dbReference type="RefSeq" id="WP_311809772.1">
    <property type="nucleotide sequence ID" value="NZ_JARPZN010000002.1"/>
</dbReference>
<dbReference type="EMBL" id="JARPZN010000002">
    <property type="protein sequence ID" value="MDT2689618.1"/>
    <property type="molecule type" value="Genomic_DNA"/>
</dbReference>